<dbReference type="RefSeq" id="WP_344118508.1">
    <property type="nucleotide sequence ID" value="NZ_BAAABW010000017.1"/>
</dbReference>
<comment type="subcellular location">
    <subcellularLocation>
        <location evidence="1">Cell membrane</location>
        <topology evidence="1">Multi-pass membrane protein</topology>
    </subcellularLocation>
</comment>
<dbReference type="InterPro" id="IPR011527">
    <property type="entry name" value="ABC1_TM_dom"/>
</dbReference>
<dbReference type="EMBL" id="BAAABW010000017">
    <property type="protein sequence ID" value="GAA0353387.1"/>
    <property type="molecule type" value="Genomic_DNA"/>
</dbReference>
<dbReference type="PROSITE" id="PS50929">
    <property type="entry name" value="ABC_TM1F"/>
    <property type="match status" value="1"/>
</dbReference>
<evidence type="ECO:0000256" key="1">
    <source>
        <dbReference type="ARBA" id="ARBA00004651"/>
    </source>
</evidence>
<evidence type="ECO:0000256" key="3">
    <source>
        <dbReference type="ARBA" id="ARBA00022741"/>
    </source>
</evidence>
<dbReference type="PANTHER" id="PTHR43394:SF1">
    <property type="entry name" value="ATP-BINDING CASSETTE SUB-FAMILY B MEMBER 10, MITOCHONDRIAL"/>
    <property type="match status" value="1"/>
</dbReference>
<dbReference type="InterPro" id="IPR027417">
    <property type="entry name" value="P-loop_NTPase"/>
</dbReference>
<keyword evidence="3" id="KW-0547">Nucleotide-binding</keyword>
<dbReference type="InterPro" id="IPR017871">
    <property type="entry name" value="ABC_transporter-like_CS"/>
</dbReference>
<dbReference type="InterPro" id="IPR003593">
    <property type="entry name" value="AAA+_ATPase"/>
</dbReference>
<dbReference type="PANTHER" id="PTHR43394">
    <property type="entry name" value="ATP-DEPENDENT PERMEASE MDL1, MITOCHONDRIAL"/>
    <property type="match status" value="1"/>
</dbReference>
<dbReference type="Pfam" id="PF00005">
    <property type="entry name" value="ABC_tran"/>
    <property type="match status" value="1"/>
</dbReference>
<feature type="region of interest" description="Disordered" evidence="7">
    <location>
        <begin position="1"/>
        <end position="23"/>
    </location>
</feature>
<keyword evidence="2 8" id="KW-0812">Transmembrane</keyword>
<proteinExistence type="predicted"/>
<reference evidence="11 12" key="1">
    <citation type="journal article" date="2019" name="Int. J. Syst. Evol. Microbiol.">
        <title>The Global Catalogue of Microorganisms (GCM) 10K type strain sequencing project: providing services to taxonomists for standard genome sequencing and annotation.</title>
        <authorList>
            <consortium name="The Broad Institute Genomics Platform"/>
            <consortium name="The Broad Institute Genome Sequencing Center for Infectious Disease"/>
            <person name="Wu L."/>
            <person name="Ma J."/>
        </authorList>
    </citation>
    <scope>NUCLEOTIDE SEQUENCE [LARGE SCALE GENOMIC DNA]</scope>
    <source>
        <strain evidence="11 12">JCM 4565</strain>
    </source>
</reference>
<keyword evidence="5 8" id="KW-1133">Transmembrane helix</keyword>
<feature type="transmembrane region" description="Helical" evidence="8">
    <location>
        <begin position="306"/>
        <end position="325"/>
    </location>
</feature>
<feature type="transmembrane region" description="Helical" evidence="8">
    <location>
        <begin position="171"/>
        <end position="200"/>
    </location>
</feature>
<dbReference type="SUPFAM" id="SSF52540">
    <property type="entry name" value="P-loop containing nucleoside triphosphate hydrolases"/>
    <property type="match status" value="1"/>
</dbReference>
<evidence type="ECO:0000256" key="5">
    <source>
        <dbReference type="ARBA" id="ARBA00022989"/>
    </source>
</evidence>
<dbReference type="Proteomes" id="UP001500063">
    <property type="component" value="Unassembled WGS sequence"/>
</dbReference>
<evidence type="ECO:0000256" key="2">
    <source>
        <dbReference type="ARBA" id="ARBA00022692"/>
    </source>
</evidence>
<accession>A0ABN0X2F7</accession>
<keyword evidence="6 8" id="KW-0472">Membrane</keyword>
<dbReference type="GO" id="GO:0005524">
    <property type="term" value="F:ATP binding"/>
    <property type="evidence" value="ECO:0007669"/>
    <property type="project" value="UniProtKB-KW"/>
</dbReference>
<dbReference type="PROSITE" id="PS00211">
    <property type="entry name" value="ABC_TRANSPORTER_1"/>
    <property type="match status" value="1"/>
</dbReference>
<comment type="caution">
    <text evidence="11">The sequence shown here is derived from an EMBL/GenBank/DDBJ whole genome shotgun (WGS) entry which is preliminary data.</text>
</comment>
<dbReference type="SUPFAM" id="SSF90123">
    <property type="entry name" value="ABC transporter transmembrane region"/>
    <property type="match status" value="1"/>
</dbReference>
<dbReference type="Gene3D" id="1.20.1560.10">
    <property type="entry name" value="ABC transporter type 1, transmembrane domain"/>
    <property type="match status" value="1"/>
</dbReference>
<dbReference type="InterPro" id="IPR036640">
    <property type="entry name" value="ABC1_TM_sf"/>
</dbReference>
<feature type="transmembrane region" description="Helical" evidence="8">
    <location>
        <begin position="272"/>
        <end position="294"/>
    </location>
</feature>
<dbReference type="InterPro" id="IPR039421">
    <property type="entry name" value="Type_1_exporter"/>
</dbReference>
<feature type="transmembrane region" description="Helical" evidence="8">
    <location>
        <begin position="83"/>
        <end position="104"/>
    </location>
</feature>
<keyword evidence="12" id="KW-1185">Reference proteome</keyword>
<dbReference type="Gene3D" id="3.40.50.300">
    <property type="entry name" value="P-loop containing nucleotide triphosphate hydrolases"/>
    <property type="match status" value="1"/>
</dbReference>
<keyword evidence="4 11" id="KW-0067">ATP-binding</keyword>
<feature type="transmembrane region" description="Helical" evidence="8">
    <location>
        <begin position="47"/>
        <end position="71"/>
    </location>
</feature>
<evidence type="ECO:0000256" key="6">
    <source>
        <dbReference type="ARBA" id="ARBA00023136"/>
    </source>
</evidence>
<sequence length="644" mass="69208">MSDSQETSRETADPSCAPPGRPARAGAALRRIAAVLAVTARAAPGTVALYATLTVAVGAVPVATAWLTKFVLDDVMRGMTGRLVGLGAGLAGLGLLAVVAGQGLRFAQAELDRRVGLVMKDRLFVAVDGFTGLGRFENPHFLDRLRLAQQAGHEAATRTLDSLLGTVRTGITVAGFLGSLLLLTPVMTGVVLAAGIPVLWSEVALARRRARMLWEIGPVERREFFYTDLLSSVEAAKEIRLFGIGSLLRDRMLAQRRAANTAKRVMNLRETAVQTGLGLLAALVSGGGLLWAVLAARDGALSVGDVTMFVAAVAGVQGALVSLAGDAAQGQHTLLMFDHFTAVTTAGPDLAAPEPPVDLPRLRRGIEFRDVWFRYSADHPWVLRGVNLHIPHGRALALVGLNGAGKSTLVKLVCRFYDPTRGAILWDGVDIREVDPAELRRRVGAVFQDFMQYDMTAAENIALGEPSTLSEPDDRSRELLREAAGQARIDQELMALPRGYDTLLTRMFFMEADKNDPETGVVLSGGQWQRLALARAFLRDARERRELMILDEPSAGLDAEAEHEIHASLRAHRGGRTTLLISHRLSAVREADLIVVLKDGQIAERGDHHSLMAAGGAYARLFTLQASGYQLGADASRTTAEEVA</sequence>
<evidence type="ECO:0000259" key="9">
    <source>
        <dbReference type="PROSITE" id="PS50893"/>
    </source>
</evidence>
<dbReference type="PROSITE" id="PS50893">
    <property type="entry name" value="ABC_TRANSPORTER_2"/>
    <property type="match status" value="1"/>
</dbReference>
<evidence type="ECO:0000259" key="10">
    <source>
        <dbReference type="PROSITE" id="PS50929"/>
    </source>
</evidence>
<gene>
    <name evidence="11" type="ORF">GCM10010319_33190</name>
</gene>
<evidence type="ECO:0000313" key="12">
    <source>
        <dbReference type="Proteomes" id="UP001500063"/>
    </source>
</evidence>
<evidence type="ECO:0000256" key="7">
    <source>
        <dbReference type="SAM" id="MobiDB-lite"/>
    </source>
</evidence>
<protein>
    <submittedName>
        <fullName evidence="11">ABC transporter ATP-binding protein</fullName>
    </submittedName>
</protein>
<feature type="domain" description="ABC transporter" evidence="9">
    <location>
        <begin position="366"/>
        <end position="624"/>
    </location>
</feature>
<organism evidence="11 12">
    <name type="scientific">Streptomyces blastmyceticus</name>
    <dbReference type="NCBI Taxonomy" id="68180"/>
    <lineage>
        <taxon>Bacteria</taxon>
        <taxon>Bacillati</taxon>
        <taxon>Actinomycetota</taxon>
        <taxon>Actinomycetes</taxon>
        <taxon>Kitasatosporales</taxon>
        <taxon>Streptomycetaceae</taxon>
        <taxon>Streptomyces</taxon>
    </lineage>
</organism>
<evidence type="ECO:0000313" key="11">
    <source>
        <dbReference type="EMBL" id="GAA0353387.1"/>
    </source>
</evidence>
<dbReference type="InterPro" id="IPR003439">
    <property type="entry name" value="ABC_transporter-like_ATP-bd"/>
</dbReference>
<feature type="domain" description="ABC transmembrane type-1" evidence="10">
    <location>
        <begin position="48"/>
        <end position="332"/>
    </location>
</feature>
<evidence type="ECO:0000256" key="4">
    <source>
        <dbReference type="ARBA" id="ARBA00022840"/>
    </source>
</evidence>
<evidence type="ECO:0000256" key="8">
    <source>
        <dbReference type="SAM" id="Phobius"/>
    </source>
</evidence>
<feature type="compositionally biased region" description="Basic and acidic residues" evidence="7">
    <location>
        <begin position="1"/>
        <end position="12"/>
    </location>
</feature>
<dbReference type="SMART" id="SM00382">
    <property type="entry name" value="AAA"/>
    <property type="match status" value="1"/>
</dbReference>
<name>A0ABN0X2F7_9ACTN</name>